<protein>
    <submittedName>
        <fullName evidence="7">Tetratricopeptide repeat protein 4 isoform X1</fullName>
    </submittedName>
</protein>
<dbReference type="InterPro" id="IPR011990">
    <property type="entry name" value="TPR-like_helical_dom_sf"/>
</dbReference>
<evidence type="ECO:0000256" key="3">
    <source>
        <dbReference type="ARBA" id="ARBA00023602"/>
    </source>
</evidence>
<dbReference type="KEGG" id="ccin:107273240"/>
<accession>A0AAJ7FSY5</accession>
<comment type="similarity">
    <text evidence="3">Belongs to the TTC4 family.</text>
</comment>
<keyword evidence="4" id="KW-0175">Coiled coil</keyword>
<dbReference type="Pfam" id="PF18972">
    <property type="entry name" value="Wheel"/>
    <property type="match status" value="1"/>
</dbReference>
<dbReference type="GO" id="GO:0005829">
    <property type="term" value="C:cytosol"/>
    <property type="evidence" value="ECO:0007669"/>
    <property type="project" value="TreeGrafter"/>
</dbReference>
<organism evidence="6 7">
    <name type="scientific">Cephus cinctus</name>
    <name type="common">Wheat stem sawfly</name>
    <dbReference type="NCBI Taxonomy" id="211228"/>
    <lineage>
        <taxon>Eukaryota</taxon>
        <taxon>Metazoa</taxon>
        <taxon>Ecdysozoa</taxon>
        <taxon>Arthropoda</taxon>
        <taxon>Hexapoda</taxon>
        <taxon>Insecta</taxon>
        <taxon>Pterygota</taxon>
        <taxon>Neoptera</taxon>
        <taxon>Endopterygota</taxon>
        <taxon>Hymenoptera</taxon>
        <taxon>Cephoidea</taxon>
        <taxon>Cephidae</taxon>
        <taxon>Cephus</taxon>
    </lineage>
</organism>
<dbReference type="SMART" id="SM00028">
    <property type="entry name" value="TPR"/>
    <property type="match status" value="2"/>
</dbReference>
<evidence type="ECO:0000256" key="4">
    <source>
        <dbReference type="SAM" id="Coils"/>
    </source>
</evidence>
<dbReference type="InterPro" id="IPR044059">
    <property type="entry name" value="Csn1/TTC4_wheel"/>
</dbReference>
<feature type="coiled-coil region" evidence="4">
    <location>
        <begin position="216"/>
        <end position="249"/>
    </location>
</feature>
<feature type="domain" description="Cns1/TTC4 wheel" evidence="5">
    <location>
        <begin position="284"/>
        <end position="387"/>
    </location>
</feature>
<dbReference type="RefSeq" id="XP_015606704.1">
    <property type="nucleotide sequence ID" value="XM_015751218.2"/>
</dbReference>
<dbReference type="GO" id="GO:0051879">
    <property type="term" value="F:Hsp90 protein binding"/>
    <property type="evidence" value="ECO:0007669"/>
    <property type="project" value="InterPro"/>
</dbReference>
<dbReference type="PANTHER" id="PTHR46035">
    <property type="entry name" value="TETRATRICOPEPTIDE REPEAT PROTEIN 4"/>
    <property type="match status" value="1"/>
</dbReference>
<dbReference type="SUPFAM" id="SSF48452">
    <property type="entry name" value="TPR-like"/>
    <property type="match status" value="1"/>
</dbReference>
<evidence type="ECO:0000256" key="2">
    <source>
        <dbReference type="ARBA" id="ARBA00022803"/>
    </source>
</evidence>
<sequence>MWVLLEYLMTEQTDNKSKVWGENERLELAAQLDAQLDEYINSLEKKQYTEGWPEDRWQEEMEKHPFFMKKSPEPGEELSPLMQGLQQLKYDENENTPEELANNYKEDGNYNYKYKNYRLAIFSYTEGIKTKCKDNELMAQLYNNRAAAHFMLQNYRSSLNDCKTALKLKNPYNKALSRAALCAFKIKRYMECIELCDQYLEQCPADKEILNLRSQATTEKKRLERDSRRRQALEKKQELEEERLIQTIQSRGINLEQYKGKKTLELKDLEPQVPQLAQSRVHLDNDNRLVWPVIMLYPETRQAEFIQKFHEDTTLLEQLEVIFEDPPEWDEGRRYQPNNVNVYFETEDKSQVHKVDTRQRLGEILSNPRYVIKAGTPSFMILIASSEAEKRFLANY</sequence>
<dbReference type="CTD" id="35565"/>
<dbReference type="Proteomes" id="UP000694920">
    <property type="component" value="Unplaced"/>
</dbReference>
<evidence type="ECO:0000259" key="5">
    <source>
        <dbReference type="Pfam" id="PF18972"/>
    </source>
</evidence>
<evidence type="ECO:0000313" key="6">
    <source>
        <dbReference type="Proteomes" id="UP000694920"/>
    </source>
</evidence>
<dbReference type="PANTHER" id="PTHR46035:SF1">
    <property type="entry name" value="TETRATRICOPEPTIDE REPEAT PROTEIN 4"/>
    <property type="match status" value="1"/>
</dbReference>
<keyword evidence="2" id="KW-0802">TPR repeat</keyword>
<dbReference type="AlphaFoldDB" id="A0AAJ7FSY5"/>
<evidence type="ECO:0000256" key="1">
    <source>
        <dbReference type="ARBA" id="ARBA00022737"/>
    </source>
</evidence>
<gene>
    <name evidence="7" type="primary">LOC107273240</name>
</gene>
<dbReference type="GO" id="GO:0030544">
    <property type="term" value="F:Hsp70 protein binding"/>
    <property type="evidence" value="ECO:0007669"/>
    <property type="project" value="TreeGrafter"/>
</dbReference>
<dbReference type="GO" id="GO:0005634">
    <property type="term" value="C:nucleus"/>
    <property type="evidence" value="ECO:0007669"/>
    <property type="project" value="TreeGrafter"/>
</dbReference>
<dbReference type="Gene3D" id="1.25.40.10">
    <property type="entry name" value="Tetratricopeptide repeat domain"/>
    <property type="match status" value="1"/>
</dbReference>
<name>A0AAJ7FSY5_CEPCN</name>
<dbReference type="GO" id="GO:0006457">
    <property type="term" value="P:protein folding"/>
    <property type="evidence" value="ECO:0007669"/>
    <property type="project" value="TreeGrafter"/>
</dbReference>
<dbReference type="InterPro" id="IPR019734">
    <property type="entry name" value="TPR_rpt"/>
</dbReference>
<keyword evidence="6" id="KW-1185">Reference proteome</keyword>
<proteinExistence type="inferred from homology"/>
<reference evidence="7" key="1">
    <citation type="submission" date="2025-08" db="UniProtKB">
        <authorList>
            <consortium name="RefSeq"/>
        </authorList>
    </citation>
    <scope>IDENTIFICATION</scope>
</reference>
<evidence type="ECO:0000313" key="7">
    <source>
        <dbReference type="RefSeq" id="XP_015606704.1"/>
    </source>
</evidence>
<dbReference type="GeneID" id="107273240"/>
<keyword evidence="1" id="KW-0677">Repeat</keyword>
<dbReference type="CDD" id="cd21380">
    <property type="entry name" value="CTWD_Cns1"/>
    <property type="match status" value="1"/>
</dbReference>